<protein>
    <submittedName>
        <fullName evidence="1">Uncharacterized protein</fullName>
    </submittedName>
</protein>
<dbReference type="AlphaFoldDB" id="A0A653BQ03"/>
<name>A0A653BQ03_CALMS</name>
<organism evidence="1 2">
    <name type="scientific">Callosobruchus maculatus</name>
    <name type="common">Southern cowpea weevil</name>
    <name type="synonym">Pulse bruchid</name>
    <dbReference type="NCBI Taxonomy" id="64391"/>
    <lineage>
        <taxon>Eukaryota</taxon>
        <taxon>Metazoa</taxon>
        <taxon>Ecdysozoa</taxon>
        <taxon>Arthropoda</taxon>
        <taxon>Hexapoda</taxon>
        <taxon>Insecta</taxon>
        <taxon>Pterygota</taxon>
        <taxon>Neoptera</taxon>
        <taxon>Endopterygota</taxon>
        <taxon>Coleoptera</taxon>
        <taxon>Polyphaga</taxon>
        <taxon>Cucujiformia</taxon>
        <taxon>Chrysomeloidea</taxon>
        <taxon>Chrysomelidae</taxon>
        <taxon>Bruchinae</taxon>
        <taxon>Bruchini</taxon>
        <taxon>Callosobruchus</taxon>
    </lineage>
</organism>
<keyword evidence="2" id="KW-1185">Reference proteome</keyword>
<evidence type="ECO:0000313" key="2">
    <source>
        <dbReference type="Proteomes" id="UP000410492"/>
    </source>
</evidence>
<gene>
    <name evidence="1" type="ORF">CALMAC_LOCUS2854</name>
</gene>
<reference evidence="1 2" key="1">
    <citation type="submission" date="2019-01" db="EMBL/GenBank/DDBJ databases">
        <authorList>
            <person name="Sayadi A."/>
        </authorList>
    </citation>
    <scope>NUCLEOTIDE SEQUENCE [LARGE SCALE GENOMIC DNA]</scope>
</reference>
<dbReference type="EMBL" id="CAACVG010003655">
    <property type="protein sequence ID" value="VEN37677.1"/>
    <property type="molecule type" value="Genomic_DNA"/>
</dbReference>
<accession>A0A653BQ03</accession>
<sequence>MFPNYMFIQCSFGFECHIAVFARGHLTSFRKFQNVPTYVF</sequence>
<dbReference type="Proteomes" id="UP000410492">
    <property type="component" value="Unassembled WGS sequence"/>
</dbReference>
<evidence type="ECO:0000313" key="1">
    <source>
        <dbReference type="EMBL" id="VEN37677.1"/>
    </source>
</evidence>
<dbReference type="OrthoDB" id="6777502at2759"/>
<proteinExistence type="predicted"/>